<dbReference type="EMBL" id="CP036402">
    <property type="protein sequence ID" value="QBI20171.1"/>
    <property type="molecule type" value="Genomic_DNA"/>
</dbReference>
<evidence type="ECO:0000256" key="2">
    <source>
        <dbReference type="PIRSR" id="PIRSR016521-1"/>
    </source>
</evidence>
<feature type="active site" description="Charge relay system" evidence="2">
    <location>
        <position position="409"/>
    </location>
</feature>
<dbReference type="KEGG" id="erz:ER308_11750"/>
<dbReference type="PANTHER" id="PTHR10824">
    <property type="entry name" value="ACYL-COENZYME A THIOESTERASE-RELATED"/>
    <property type="match status" value="1"/>
</dbReference>
<feature type="domain" description="BAAT/Acyl-CoA thioester hydrolase C-terminal" evidence="5">
    <location>
        <begin position="382"/>
        <end position="492"/>
    </location>
</feature>
<protein>
    <submittedName>
        <fullName evidence="6">Acyl-CoA thioester hydrolase</fullName>
    </submittedName>
</protein>
<dbReference type="Gene3D" id="2.60.40.2240">
    <property type="entry name" value="Acyl-CoA thioester hydrolase/BAAT N-terminal domain"/>
    <property type="match status" value="1"/>
</dbReference>
<proteinExistence type="inferred from homology"/>
<evidence type="ECO:0000259" key="4">
    <source>
        <dbReference type="Pfam" id="PF04775"/>
    </source>
</evidence>
<dbReference type="InterPro" id="IPR042490">
    <property type="entry name" value="Thio_Ohase/BAAT_N"/>
</dbReference>
<organism evidence="6 7">
    <name type="scientific">Egibacter rhizosphaerae</name>
    <dbReference type="NCBI Taxonomy" id="1670831"/>
    <lineage>
        <taxon>Bacteria</taxon>
        <taxon>Bacillati</taxon>
        <taxon>Actinomycetota</taxon>
        <taxon>Nitriliruptoria</taxon>
        <taxon>Egibacterales</taxon>
        <taxon>Egibacteraceae</taxon>
        <taxon>Egibacter</taxon>
    </lineage>
</organism>
<feature type="active site" description="Charge relay system" evidence="2">
    <location>
        <position position="291"/>
    </location>
</feature>
<dbReference type="AlphaFoldDB" id="A0A411YG92"/>
<keyword evidence="7" id="KW-1185">Reference proteome</keyword>
<feature type="region of interest" description="Disordered" evidence="3">
    <location>
        <begin position="1"/>
        <end position="41"/>
    </location>
</feature>
<evidence type="ECO:0000256" key="1">
    <source>
        <dbReference type="ARBA" id="ARBA00006538"/>
    </source>
</evidence>
<accession>A0A411YG92</accession>
<dbReference type="InterPro" id="IPR014940">
    <property type="entry name" value="BAAT_C"/>
</dbReference>
<name>A0A411YG92_9ACTN</name>
<evidence type="ECO:0000313" key="6">
    <source>
        <dbReference type="EMBL" id="QBI20171.1"/>
    </source>
</evidence>
<dbReference type="GO" id="GO:0047617">
    <property type="term" value="F:fatty acyl-CoA hydrolase activity"/>
    <property type="evidence" value="ECO:0007669"/>
    <property type="project" value="TreeGrafter"/>
</dbReference>
<dbReference type="InterPro" id="IPR006862">
    <property type="entry name" value="Thio_Ohase/aa_AcTrfase"/>
</dbReference>
<sequence>MHEGMTLSRRQGGPSTATPARDQEGRPVPTPRSAPDRAPPTRSVPLVLLLALAATLTACGAPDGNVDLTVDDEIDMVDGLPVEVDGVPAGESVTVWARLVDAQNRPWTAWGAFEADGQGRVDTAAQVPLAGTWETVDPHGLLWSMRLPDGHHPDPPFALLTEPSHTIEVGADIGGRTATRTTVARQQYDPGVDESDVRDDELVGTLYRPPGDDPAPGVVLFGGSEGGLPAPGLPRALASEGYAVLALAYFGVEHLPAGLEEIPVEYGVDGVEWLATHDAVADAPIAVVGASKGSEYALLVGAASDLVGGVAAALPSGYAWSGLPAFEEQANAEVRSSWTRGGEPVDHLEIGGDARALGAIVDGLRGHPVALDVTYDAGIAAADEDERRAAELPVEEVEGPVLALAAGDDALWPARLADVIEVRAEREGVAERVTRSTAEDAGHLMFDQPGLPTTHMTGMPYVAGIWIDAGGEPSATAAGAREGWAHLTDLLADATSDRSEP</sequence>
<evidence type="ECO:0000259" key="5">
    <source>
        <dbReference type="Pfam" id="PF08840"/>
    </source>
</evidence>
<evidence type="ECO:0000256" key="3">
    <source>
        <dbReference type="SAM" id="MobiDB-lite"/>
    </source>
</evidence>
<dbReference type="InterPro" id="IPR029058">
    <property type="entry name" value="AB_hydrolase_fold"/>
</dbReference>
<dbReference type="Pfam" id="PF08840">
    <property type="entry name" value="BAAT_C"/>
    <property type="match status" value="1"/>
</dbReference>
<feature type="domain" description="Acyl-CoA thioester hydrolase/bile acid-CoA amino acid N-acetyltransferase" evidence="4">
    <location>
        <begin position="81"/>
        <end position="198"/>
    </location>
</feature>
<dbReference type="Proteomes" id="UP000291469">
    <property type="component" value="Chromosome"/>
</dbReference>
<evidence type="ECO:0000313" key="7">
    <source>
        <dbReference type="Proteomes" id="UP000291469"/>
    </source>
</evidence>
<gene>
    <name evidence="6" type="ORF">ER308_11750</name>
</gene>
<dbReference type="Pfam" id="PF04775">
    <property type="entry name" value="Bile_Hydr_Trans"/>
    <property type="match status" value="1"/>
</dbReference>
<feature type="active site" description="Charge relay system" evidence="2">
    <location>
        <position position="443"/>
    </location>
</feature>
<reference evidence="6 7" key="1">
    <citation type="submission" date="2019-01" db="EMBL/GenBank/DDBJ databases">
        <title>Egibacter rhizosphaerae EGI 80759T.</title>
        <authorList>
            <person name="Chen D.-D."/>
            <person name="Tian Y."/>
            <person name="Jiao J.-Y."/>
            <person name="Zhang X.-T."/>
            <person name="Zhang Y.-G."/>
            <person name="Zhang Y."/>
            <person name="Xiao M."/>
            <person name="Shu W.-S."/>
            <person name="Li W.-J."/>
        </authorList>
    </citation>
    <scope>NUCLEOTIDE SEQUENCE [LARGE SCALE GENOMIC DNA]</scope>
    <source>
        <strain evidence="6 7">EGI 80759</strain>
    </source>
</reference>
<dbReference type="GO" id="GO:0006631">
    <property type="term" value="P:fatty acid metabolic process"/>
    <property type="evidence" value="ECO:0007669"/>
    <property type="project" value="TreeGrafter"/>
</dbReference>
<dbReference type="PIRSF" id="PIRSF016521">
    <property type="entry name" value="Acyl-CoA_hydro"/>
    <property type="match status" value="1"/>
</dbReference>
<dbReference type="InterPro" id="IPR016662">
    <property type="entry name" value="Acyl-CoA_thioEstase_long-chain"/>
</dbReference>
<dbReference type="GO" id="GO:0006637">
    <property type="term" value="P:acyl-CoA metabolic process"/>
    <property type="evidence" value="ECO:0007669"/>
    <property type="project" value="InterPro"/>
</dbReference>
<dbReference type="Gene3D" id="3.40.50.1820">
    <property type="entry name" value="alpha/beta hydrolase"/>
    <property type="match status" value="1"/>
</dbReference>
<dbReference type="PANTHER" id="PTHR10824:SF4">
    <property type="entry name" value="ACYL-COENZYME A THIOESTERASE 1-LIKE"/>
    <property type="match status" value="1"/>
</dbReference>
<dbReference type="OrthoDB" id="4819815at2"/>
<comment type="similarity">
    <text evidence="1">Belongs to the C/M/P thioester hydrolase family.</text>
</comment>
<keyword evidence="6" id="KW-0378">Hydrolase</keyword>
<dbReference type="SUPFAM" id="SSF53474">
    <property type="entry name" value="alpha/beta-Hydrolases"/>
    <property type="match status" value="1"/>
</dbReference>